<name>A0A7W7KLQ3_PSENT</name>
<sequence>MKTTAAWLVSVGSKFFRIAPVYTAISISATLLSQVSLLLAYFLPLKVIILISSNRVPHYFPDELKAVGHSNLVMALSVATLLFYALNIISEKIVAKSSDAGARRLISRSNKILLFNNQDEIATQAYQRYSRSVAALLFVVAAIFIMLMVDHRLFLILVGFFGFVFLLLSLGYQRYFDSERVSAPAVAKIANSISAGGFFITFSYIVVGFLIHGSSNALVAVISLLVVRQSFQRVSSLIVDIHFLGLQRPQINALFFHGHTFQGAVDSKELSFWHLLNQPQRNQWVSNILREVVGRTVVLGQTQWHQLATSDVGALEVVLADSAEKTGGYLIKLFNANRRDLAIQEATVLAECADLQLPALEFLGASHVDGLHCLVFRMGAEKKVSLKELKAKVLETSALLLAVEPPAALVSRYARSRPLVWQRLELSMTARLKVAAKDATECENIEKFEQQLSGILAAIQKLPLQFLNPDITAESVLIGQDGQPVLSQWGRWTLEPLGAAWPINPNELPLLAENLKKARSTRACLAHVSEAVVVLSALMFAYERALGRQQIATAVELLPQILAVNGTVQSPPT</sequence>
<evidence type="ECO:0000313" key="2">
    <source>
        <dbReference type="EMBL" id="MBB4865105.1"/>
    </source>
</evidence>
<feature type="transmembrane region" description="Helical" evidence="1">
    <location>
        <begin position="153"/>
        <end position="172"/>
    </location>
</feature>
<keyword evidence="1" id="KW-0472">Membrane</keyword>
<keyword evidence="1" id="KW-0812">Transmembrane</keyword>
<dbReference type="RefSeq" id="WP_184592208.1">
    <property type="nucleotide sequence ID" value="NZ_JACHLI010000016.1"/>
</dbReference>
<protein>
    <submittedName>
        <fullName evidence="2">Uncharacterized protein</fullName>
    </submittedName>
</protein>
<feature type="transmembrane region" description="Helical" evidence="1">
    <location>
        <begin position="129"/>
        <end position="147"/>
    </location>
</feature>
<dbReference type="Proteomes" id="UP000566995">
    <property type="component" value="Unassembled WGS sequence"/>
</dbReference>
<feature type="transmembrane region" description="Helical" evidence="1">
    <location>
        <begin position="21"/>
        <end position="51"/>
    </location>
</feature>
<proteinExistence type="predicted"/>
<evidence type="ECO:0000313" key="3">
    <source>
        <dbReference type="Proteomes" id="UP000566995"/>
    </source>
</evidence>
<comment type="caution">
    <text evidence="2">The sequence shown here is derived from an EMBL/GenBank/DDBJ whole genome shotgun (WGS) entry which is preliminary data.</text>
</comment>
<accession>A0A7W7KLQ3</accession>
<dbReference type="AlphaFoldDB" id="A0A7W7KLQ3"/>
<evidence type="ECO:0000256" key="1">
    <source>
        <dbReference type="SAM" id="Phobius"/>
    </source>
</evidence>
<organism evidence="2 3">
    <name type="scientific">Pseudomonas nitroreducens</name>
    <dbReference type="NCBI Taxonomy" id="46680"/>
    <lineage>
        <taxon>Bacteria</taxon>
        <taxon>Pseudomonadati</taxon>
        <taxon>Pseudomonadota</taxon>
        <taxon>Gammaproteobacteria</taxon>
        <taxon>Pseudomonadales</taxon>
        <taxon>Pseudomonadaceae</taxon>
        <taxon>Pseudomonas</taxon>
    </lineage>
</organism>
<keyword evidence="1" id="KW-1133">Transmembrane helix</keyword>
<dbReference type="EMBL" id="JACHLI010000016">
    <property type="protein sequence ID" value="MBB4865105.1"/>
    <property type="molecule type" value="Genomic_DNA"/>
</dbReference>
<gene>
    <name evidence="2" type="ORF">HNP46_003981</name>
</gene>
<reference evidence="2 3" key="1">
    <citation type="submission" date="2020-08" db="EMBL/GenBank/DDBJ databases">
        <title>Functional genomics of gut bacteria from endangered species of beetles.</title>
        <authorList>
            <person name="Carlos-Shanley C."/>
        </authorList>
    </citation>
    <scope>NUCLEOTIDE SEQUENCE [LARGE SCALE GENOMIC DNA]</scope>
    <source>
        <strain evidence="2 3">S00179</strain>
    </source>
</reference>
<feature type="transmembrane region" description="Helical" evidence="1">
    <location>
        <begin position="193"/>
        <end position="226"/>
    </location>
</feature>
<feature type="transmembrane region" description="Helical" evidence="1">
    <location>
        <begin position="71"/>
        <end position="89"/>
    </location>
</feature>